<sequence length="471" mass="50948">MSNRTSSDAPATSREDLEKGPGFDGQDRVTPQAPSPPDEGKLEEKTDTSNTPASSHPNLTDWNSPDDPDNPHNWGIGRKIYHVIVPGLFGFAVTFGTSVYTPATADIMRTFHISRTAALVGLTVYTLGLGFGPVFSAPLSERYGRKIVYIASSPIFMLFTLGAGFSHSFASLVVCRFFAGLTGSPALAVGAGTAADLFLPRQRAVVSSLFLAAPFAGPSLGPVIGGFAAQYKGWRWTQWCMLFISLTVFLMAFGMRETYKPILLARRAKKHGITPPAAMTPSTPPPYLFSASQTGLIFLAIGLGVLLASCTGILVDRKMYQARHHAALAQGLKGAPPEHRLYAAMIGSWGIPVGLFWMAWTADRGVHWIVPVLATVPFAWGNLCLFQGSVLYLIDVYGPLNGASAIAANGILRYTLGAVFPLFTVQMYHKLGTGWATSLLGFLSVLMLPIPWVFFKWGPKIRKRSRYPVAM</sequence>
<feature type="transmembrane region" description="Helical" evidence="6">
    <location>
        <begin position="205"/>
        <end position="229"/>
    </location>
</feature>
<feature type="transmembrane region" description="Helical" evidence="6">
    <location>
        <begin position="147"/>
        <end position="165"/>
    </location>
</feature>
<dbReference type="PANTHER" id="PTHR23502">
    <property type="entry name" value="MAJOR FACILITATOR SUPERFAMILY"/>
    <property type="match status" value="1"/>
</dbReference>
<dbReference type="Gene3D" id="1.20.1250.20">
    <property type="entry name" value="MFS general substrate transporter like domains"/>
    <property type="match status" value="2"/>
</dbReference>
<dbReference type="GO" id="GO:0140115">
    <property type="term" value="P:export across plasma membrane"/>
    <property type="evidence" value="ECO:0007669"/>
    <property type="project" value="UniProtKB-ARBA"/>
</dbReference>
<feature type="transmembrane region" description="Helical" evidence="6">
    <location>
        <begin position="236"/>
        <end position="255"/>
    </location>
</feature>
<dbReference type="SUPFAM" id="SSF103473">
    <property type="entry name" value="MFS general substrate transporter"/>
    <property type="match status" value="1"/>
</dbReference>
<gene>
    <name evidence="8" type="ORF">K491DRAFT_602477</name>
</gene>
<feature type="compositionally biased region" description="Polar residues" evidence="5">
    <location>
        <begin position="1"/>
        <end position="10"/>
    </location>
</feature>
<comment type="subcellular location">
    <subcellularLocation>
        <location evidence="1">Membrane</location>
        <topology evidence="1">Multi-pass membrane protein</topology>
    </subcellularLocation>
</comment>
<keyword evidence="9" id="KW-1185">Reference proteome</keyword>
<name>A0A6A6T402_9PLEO</name>
<feature type="transmembrane region" description="Helical" evidence="6">
    <location>
        <begin position="177"/>
        <end position="199"/>
    </location>
</feature>
<dbReference type="GO" id="GO:0000297">
    <property type="term" value="F:spermine transmembrane transporter activity"/>
    <property type="evidence" value="ECO:0007669"/>
    <property type="project" value="TreeGrafter"/>
</dbReference>
<dbReference type="Proteomes" id="UP000799324">
    <property type="component" value="Unassembled WGS sequence"/>
</dbReference>
<feature type="transmembrane region" description="Helical" evidence="6">
    <location>
        <begin position="406"/>
        <end position="428"/>
    </location>
</feature>
<feature type="domain" description="Major facilitator superfamily (MFS) profile" evidence="7">
    <location>
        <begin position="82"/>
        <end position="471"/>
    </location>
</feature>
<evidence type="ECO:0000256" key="6">
    <source>
        <dbReference type="SAM" id="Phobius"/>
    </source>
</evidence>
<feature type="transmembrane region" description="Helical" evidence="6">
    <location>
        <begin position="341"/>
        <end position="360"/>
    </location>
</feature>
<dbReference type="OrthoDB" id="3936150at2759"/>
<dbReference type="EMBL" id="MU004378">
    <property type="protein sequence ID" value="KAF2653623.1"/>
    <property type="molecule type" value="Genomic_DNA"/>
</dbReference>
<evidence type="ECO:0000313" key="8">
    <source>
        <dbReference type="EMBL" id="KAF2653623.1"/>
    </source>
</evidence>
<feature type="compositionally biased region" description="Polar residues" evidence="5">
    <location>
        <begin position="48"/>
        <end position="63"/>
    </location>
</feature>
<feature type="compositionally biased region" description="Basic and acidic residues" evidence="5">
    <location>
        <begin position="38"/>
        <end position="47"/>
    </location>
</feature>
<dbReference type="InterPro" id="IPR020846">
    <property type="entry name" value="MFS_dom"/>
</dbReference>
<proteinExistence type="predicted"/>
<feature type="transmembrane region" description="Helical" evidence="6">
    <location>
        <begin position="113"/>
        <end position="135"/>
    </location>
</feature>
<reference evidence="8" key="1">
    <citation type="journal article" date="2020" name="Stud. Mycol.">
        <title>101 Dothideomycetes genomes: a test case for predicting lifestyles and emergence of pathogens.</title>
        <authorList>
            <person name="Haridas S."/>
            <person name="Albert R."/>
            <person name="Binder M."/>
            <person name="Bloem J."/>
            <person name="Labutti K."/>
            <person name="Salamov A."/>
            <person name="Andreopoulos B."/>
            <person name="Baker S."/>
            <person name="Barry K."/>
            <person name="Bills G."/>
            <person name="Bluhm B."/>
            <person name="Cannon C."/>
            <person name="Castanera R."/>
            <person name="Culley D."/>
            <person name="Daum C."/>
            <person name="Ezra D."/>
            <person name="Gonzalez J."/>
            <person name="Henrissat B."/>
            <person name="Kuo A."/>
            <person name="Liang C."/>
            <person name="Lipzen A."/>
            <person name="Lutzoni F."/>
            <person name="Magnuson J."/>
            <person name="Mondo S."/>
            <person name="Nolan M."/>
            <person name="Ohm R."/>
            <person name="Pangilinan J."/>
            <person name="Park H.-J."/>
            <person name="Ramirez L."/>
            <person name="Alfaro M."/>
            <person name="Sun H."/>
            <person name="Tritt A."/>
            <person name="Yoshinaga Y."/>
            <person name="Zwiers L.-H."/>
            <person name="Turgeon B."/>
            <person name="Goodwin S."/>
            <person name="Spatafora J."/>
            <person name="Crous P."/>
            <person name="Grigoriev I."/>
        </authorList>
    </citation>
    <scope>NUCLEOTIDE SEQUENCE</scope>
    <source>
        <strain evidence="8">CBS 122681</strain>
    </source>
</reference>
<dbReference type="PANTHER" id="PTHR23502:SF182">
    <property type="entry name" value="POLYAMINE TRANSPORTER, PUTATIVE-RELATED"/>
    <property type="match status" value="1"/>
</dbReference>
<dbReference type="PROSITE" id="PS50850">
    <property type="entry name" value="MFS"/>
    <property type="match status" value="1"/>
</dbReference>
<evidence type="ECO:0000259" key="7">
    <source>
        <dbReference type="PROSITE" id="PS50850"/>
    </source>
</evidence>
<accession>A0A6A6T402</accession>
<dbReference type="InterPro" id="IPR036259">
    <property type="entry name" value="MFS_trans_sf"/>
</dbReference>
<dbReference type="PROSITE" id="PS00216">
    <property type="entry name" value="SUGAR_TRANSPORT_1"/>
    <property type="match status" value="1"/>
</dbReference>
<keyword evidence="4 6" id="KW-0472">Membrane</keyword>
<dbReference type="GO" id="GO:0005886">
    <property type="term" value="C:plasma membrane"/>
    <property type="evidence" value="ECO:0007669"/>
    <property type="project" value="TreeGrafter"/>
</dbReference>
<dbReference type="GO" id="GO:0042908">
    <property type="term" value="P:xenobiotic transport"/>
    <property type="evidence" value="ECO:0007669"/>
    <property type="project" value="UniProtKB-ARBA"/>
</dbReference>
<dbReference type="AlphaFoldDB" id="A0A6A6T402"/>
<evidence type="ECO:0000313" key="9">
    <source>
        <dbReference type="Proteomes" id="UP000799324"/>
    </source>
</evidence>
<feature type="region of interest" description="Disordered" evidence="5">
    <location>
        <begin position="1"/>
        <end position="70"/>
    </location>
</feature>
<dbReference type="GO" id="GO:0015606">
    <property type="term" value="F:spermidine transmembrane transporter activity"/>
    <property type="evidence" value="ECO:0007669"/>
    <property type="project" value="TreeGrafter"/>
</dbReference>
<feature type="transmembrane region" description="Helical" evidence="6">
    <location>
        <begin position="295"/>
        <end position="315"/>
    </location>
</feature>
<dbReference type="InterPro" id="IPR005829">
    <property type="entry name" value="Sugar_transporter_CS"/>
</dbReference>
<feature type="transmembrane region" description="Helical" evidence="6">
    <location>
        <begin position="366"/>
        <end position="394"/>
    </location>
</feature>
<evidence type="ECO:0000256" key="1">
    <source>
        <dbReference type="ARBA" id="ARBA00004141"/>
    </source>
</evidence>
<feature type="transmembrane region" description="Helical" evidence="6">
    <location>
        <begin position="80"/>
        <end position="101"/>
    </location>
</feature>
<evidence type="ECO:0000256" key="4">
    <source>
        <dbReference type="ARBA" id="ARBA00023136"/>
    </source>
</evidence>
<keyword evidence="3 6" id="KW-1133">Transmembrane helix</keyword>
<dbReference type="CDD" id="cd17323">
    <property type="entry name" value="MFS_Tpo1_MDR_like"/>
    <property type="match status" value="1"/>
</dbReference>
<protein>
    <submittedName>
        <fullName evidence="8">MFS multidrug transporter-like protein</fullName>
    </submittedName>
</protein>
<evidence type="ECO:0000256" key="2">
    <source>
        <dbReference type="ARBA" id="ARBA00022692"/>
    </source>
</evidence>
<feature type="compositionally biased region" description="Basic and acidic residues" evidence="5">
    <location>
        <begin position="13"/>
        <end position="27"/>
    </location>
</feature>
<evidence type="ECO:0000256" key="3">
    <source>
        <dbReference type="ARBA" id="ARBA00022989"/>
    </source>
</evidence>
<organism evidence="8 9">
    <name type="scientific">Lophiostoma macrostomum CBS 122681</name>
    <dbReference type="NCBI Taxonomy" id="1314788"/>
    <lineage>
        <taxon>Eukaryota</taxon>
        <taxon>Fungi</taxon>
        <taxon>Dikarya</taxon>
        <taxon>Ascomycota</taxon>
        <taxon>Pezizomycotina</taxon>
        <taxon>Dothideomycetes</taxon>
        <taxon>Pleosporomycetidae</taxon>
        <taxon>Pleosporales</taxon>
        <taxon>Lophiostomataceae</taxon>
        <taxon>Lophiostoma</taxon>
    </lineage>
</organism>
<feature type="transmembrane region" description="Helical" evidence="6">
    <location>
        <begin position="434"/>
        <end position="455"/>
    </location>
</feature>
<keyword evidence="2 6" id="KW-0812">Transmembrane</keyword>
<dbReference type="Pfam" id="PF07690">
    <property type="entry name" value="MFS_1"/>
    <property type="match status" value="1"/>
</dbReference>
<evidence type="ECO:0000256" key="5">
    <source>
        <dbReference type="SAM" id="MobiDB-lite"/>
    </source>
</evidence>
<dbReference type="InterPro" id="IPR011701">
    <property type="entry name" value="MFS"/>
</dbReference>